<reference evidence="2" key="1">
    <citation type="submission" date="2021-05" db="EMBL/GenBank/DDBJ databases">
        <title>Comparative genomics of three Colletotrichum scovillei strains and genetic complementation revealed genes involved fungal growth and virulence on chili pepper.</title>
        <authorList>
            <person name="Hsieh D.-K."/>
            <person name="Chuang S.-C."/>
            <person name="Chen C.-Y."/>
            <person name="Chao Y.-T."/>
            <person name="Lu M.-Y.J."/>
            <person name="Lee M.-H."/>
            <person name="Shih M.-C."/>
        </authorList>
    </citation>
    <scope>NUCLEOTIDE SEQUENCE</scope>
    <source>
        <strain evidence="2">Coll-153</strain>
    </source>
</reference>
<dbReference type="Proteomes" id="UP000699042">
    <property type="component" value="Unassembled WGS sequence"/>
</dbReference>
<evidence type="ECO:0000313" key="2">
    <source>
        <dbReference type="EMBL" id="KAG7053296.1"/>
    </source>
</evidence>
<comment type="caution">
    <text evidence="2">The sequence shown here is derived from an EMBL/GenBank/DDBJ whole genome shotgun (WGS) entry which is preliminary data.</text>
</comment>
<feature type="compositionally biased region" description="Basic residues" evidence="1">
    <location>
        <begin position="11"/>
        <end position="22"/>
    </location>
</feature>
<protein>
    <submittedName>
        <fullName evidence="2">Uncharacterized protein</fullName>
    </submittedName>
</protein>
<gene>
    <name evidence="2" type="ORF">JMJ77_000386</name>
</gene>
<dbReference type="AlphaFoldDB" id="A0A9P7RC54"/>
<organism evidence="2 3">
    <name type="scientific">Colletotrichum scovillei</name>
    <dbReference type="NCBI Taxonomy" id="1209932"/>
    <lineage>
        <taxon>Eukaryota</taxon>
        <taxon>Fungi</taxon>
        <taxon>Dikarya</taxon>
        <taxon>Ascomycota</taxon>
        <taxon>Pezizomycotina</taxon>
        <taxon>Sordariomycetes</taxon>
        <taxon>Hypocreomycetidae</taxon>
        <taxon>Glomerellales</taxon>
        <taxon>Glomerellaceae</taxon>
        <taxon>Colletotrichum</taxon>
        <taxon>Colletotrichum acutatum species complex</taxon>
    </lineage>
</organism>
<keyword evidence="3" id="KW-1185">Reference proteome</keyword>
<evidence type="ECO:0000313" key="3">
    <source>
        <dbReference type="Proteomes" id="UP000699042"/>
    </source>
</evidence>
<sequence>MGSGSELQSGRVHHPCRNHRKDARGSVRMARSLIRSDQIHHHCPGSSGEDNDRCHRKAAQ</sequence>
<evidence type="ECO:0000256" key="1">
    <source>
        <dbReference type="SAM" id="MobiDB-lite"/>
    </source>
</evidence>
<feature type="region of interest" description="Disordered" evidence="1">
    <location>
        <begin position="1"/>
        <end position="60"/>
    </location>
</feature>
<accession>A0A9P7RC54</accession>
<dbReference type="EMBL" id="JAESDN010000003">
    <property type="protein sequence ID" value="KAG7053296.1"/>
    <property type="molecule type" value="Genomic_DNA"/>
</dbReference>
<name>A0A9P7RC54_9PEZI</name>
<proteinExistence type="predicted"/>